<dbReference type="Proteomes" id="UP000054495">
    <property type="component" value="Unassembled WGS sequence"/>
</dbReference>
<dbReference type="EMBL" id="KE124892">
    <property type="protein sequence ID" value="EPB75667.1"/>
    <property type="molecule type" value="Genomic_DNA"/>
</dbReference>
<name>A0A0D6M6Z8_9BILA</name>
<gene>
    <name evidence="1" type="ORF">ANCCEY_05258</name>
</gene>
<sequence length="167" mass="19136">MWHDYDTGSTRNGRALSFPSLGDDRGEGLLRRVASLQFIAKKFEPIDKEVRAFVKLRYKDVAKYIIWPECRLEDGWRSKVDVSTLPSAMLFHETLPRTTPSGPDPRTILNKAELEDHRSPYLPCTINSITRSDCTEGFANCVTEEIFIILRNVLKSPSTNDKIKEYL</sequence>
<dbReference type="AlphaFoldDB" id="A0A0D6M6Z8"/>
<reference evidence="1 2" key="1">
    <citation type="submission" date="2013-05" db="EMBL/GenBank/DDBJ databases">
        <title>Draft genome of the parasitic nematode Anyclostoma ceylanicum.</title>
        <authorList>
            <person name="Mitreva M."/>
        </authorList>
    </citation>
    <scope>NUCLEOTIDE SEQUENCE [LARGE SCALE GENOMIC DNA]</scope>
</reference>
<evidence type="ECO:0000313" key="2">
    <source>
        <dbReference type="Proteomes" id="UP000054495"/>
    </source>
</evidence>
<keyword evidence="2" id="KW-1185">Reference proteome</keyword>
<protein>
    <submittedName>
        <fullName evidence="1">Uncharacterized protein</fullName>
    </submittedName>
</protein>
<accession>A0A0D6M6Z8</accession>
<proteinExistence type="predicted"/>
<evidence type="ECO:0000313" key="1">
    <source>
        <dbReference type="EMBL" id="EPB75667.1"/>
    </source>
</evidence>
<organism evidence="1 2">
    <name type="scientific">Ancylostoma ceylanicum</name>
    <dbReference type="NCBI Taxonomy" id="53326"/>
    <lineage>
        <taxon>Eukaryota</taxon>
        <taxon>Metazoa</taxon>
        <taxon>Ecdysozoa</taxon>
        <taxon>Nematoda</taxon>
        <taxon>Chromadorea</taxon>
        <taxon>Rhabditida</taxon>
        <taxon>Rhabditina</taxon>
        <taxon>Rhabditomorpha</taxon>
        <taxon>Strongyloidea</taxon>
        <taxon>Ancylostomatidae</taxon>
        <taxon>Ancylostomatinae</taxon>
        <taxon>Ancylostoma</taxon>
    </lineage>
</organism>